<sequence length="52" mass="6116">MKLTSKLSYINRYIPFENAKVQKNHIPHKPYPNPNICATRTIPLTTTLTYRQ</sequence>
<evidence type="ECO:0000313" key="1">
    <source>
        <dbReference type="EMBL" id="SNV08755.1"/>
    </source>
</evidence>
<dbReference type="AlphaFoldDB" id="A0AAX2GXB2"/>
<gene>
    <name evidence="1" type="ORF">SAMEA44541418_01074</name>
</gene>
<evidence type="ECO:0000313" key="2">
    <source>
        <dbReference type="Proteomes" id="UP000215539"/>
    </source>
</evidence>
<protein>
    <submittedName>
        <fullName evidence="1">Uncharacterized protein</fullName>
    </submittedName>
</protein>
<dbReference type="EMBL" id="LT906449">
    <property type="protein sequence ID" value="SNV08755.1"/>
    <property type="molecule type" value="Genomic_DNA"/>
</dbReference>
<proteinExistence type="predicted"/>
<organism evidence="1 2">
    <name type="scientific">Capnocytophaga haemolytica</name>
    <dbReference type="NCBI Taxonomy" id="45243"/>
    <lineage>
        <taxon>Bacteria</taxon>
        <taxon>Pseudomonadati</taxon>
        <taxon>Bacteroidota</taxon>
        <taxon>Flavobacteriia</taxon>
        <taxon>Flavobacteriales</taxon>
        <taxon>Flavobacteriaceae</taxon>
        <taxon>Capnocytophaga</taxon>
    </lineage>
</organism>
<accession>A0AAX2GXB2</accession>
<dbReference type="Proteomes" id="UP000215539">
    <property type="component" value="Chromosome 1"/>
</dbReference>
<name>A0AAX2GXB2_9FLAO</name>
<reference evidence="1 2" key="1">
    <citation type="submission" date="2017-06" db="EMBL/GenBank/DDBJ databases">
        <authorList>
            <consortium name="Pathogen Informatics"/>
        </authorList>
    </citation>
    <scope>NUCLEOTIDE SEQUENCE [LARGE SCALE GENOMIC DNA]</scope>
    <source>
        <strain evidence="1 2">NCTC12947</strain>
    </source>
</reference>